<dbReference type="Pfam" id="PF01152">
    <property type="entry name" value="Bac_globin"/>
    <property type="match status" value="1"/>
</dbReference>
<dbReference type="EMBL" id="CP018632">
    <property type="protein sequence ID" value="ASJ71454.1"/>
    <property type="molecule type" value="Genomic_DNA"/>
</dbReference>
<dbReference type="AlphaFoldDB" id="A0A2Z2NWC4"/>
<keyword evidence="2 5" id="KW-0349">Heme</keyword>
<accession>A0A2Z2NWC4</accession>
<dbReference type="KEGG" id="gai:IMCC3135_06735"/>
<evidence type="ECO:0000313" key="6">
    <source>
        <dbReference type="EMBL" id="ASJ71454.1"/>
    </source>
</evidence>
<evidence type="ECO:0000256" key="1">
    <source>
        <dbReference type="ARBA" id="ARBA00022448"/>
    </source>
</evidence>
<dbReference type="Proteomes" id="UP000250079">
    <property type="component" value="Chromosome"/>
</dbReference>
<gene>
    <name evidence="6" type="primary">glbN</name>
    <name evidence="6" type="ORF">IMCC3135_06735</name>
</gene>
<evidence type="ECO:0000256" key="3">
    <source>
        <dbReference type="ARBA" id="ARBA00022723"/>
    </source>
</evidence>
<dbReference type="InterPro" id="IPR001486">
    <property type="entry name" value="Hemoglobin_trunc"/>
</dbReference>
<dbReference type="InterPro" id="IPR009050">
    <property type="entry name" value="Globin-like_sf"/>
</dbReference>
<dbReference type="GO" id="GO:0020037">
    <property type="term" value="F:heme binding"/>
    <property type="evidence" value="ECO:0007669"/>
    <property type="project" value="InterPro"/>
</dbReference>
<dbReference type="RefSeq" id="WP_157735805.1">
    <property type="nucleotide sequence ID" value="NZ_CP018632.1"/>
</dbReference>
<evidence type="ECO:0000256" key="5">
    <source>
        <dbReference type="PIRSR" id="PIRSR601486-1"/>
    </source>
</evidence>
<feature type="binding site" description="distal binding residue" evidence="5">
    <location>
        <position position="109"/>
    </location>
    <ligand>
        <name>heme</name>
        <dbReference type="ChEBI" id="CHEBI:30413"/>
    </ligand>
    <ligandPart>
        <name>Fe</name>
        <dbReference type="ChEBI" id="CHEBI:18248"/>
    </ligandPart>
</feature>
<evidence type="ECO:0000256" key="2">
    <source>
        <dbReference type="ARBA" id="ARBA00022617"/>
    </source>
</evidence>
<dbReference type="GO" id="GO:0019825">
    <property type="term" value="F:oxygen binding"/>
    <property type="evidence" value="ECO:0007669"/>
    <property type="project" value="InterPro"/>
</dbReference>
<sequence length="157" mass="17563">MQYTLADMIQVFRNSRTLTLLLLIALTPISACTLTTQRSAPTLYEELGGAAGVDTLTTDFIRKIAADERIKGRYRDSDIGRFHRMMGEQMCLLTGGGCTYTGDDMLRTHAGMKITRVEFTAIVEALMLAMDKNNIPQGTQNRLLELYAPMHNDIVDR</sequence>
<keyword evidence="4 5" id="KW-0408">Iron</keyword>
<dbReference type="OrthoDB" id="9795814at2"/>
<name>A0A2Z2NWC4_9GAMM</name>
<keyword evidence="3 5" id="KW-0479">Metal-binding</keyword>
<protein>
    <submittedName>
        <fullName evidence="6">Group 1 truncated hemoglobin GlbN</fullName>
    </submittedName>
</protein>
<dbReference type="GO" id="GO:0046872">
    <property type="term" value="F:metal ion binding"/>
    <property type="evidence" value="ECO:0007669"/>
    <property type="project" value="UniProtKB-KW"/>
</dbReference>
<evidence type="ECO:0000313" key="7">
    <source>
        <dbReference type="Proteomes" id="UP000250079"/>
    </source>
</evidence>
<dbReference type="SUPFAM" id="SSF46458">
    <property type="entry name" value="Globin-like"/>
    <property type="match status" value="1"/>
</dbReference>
<keyword evidence="7" id="KW-1185">Reference proteome</keyword>
<dbReference type="CDD" id="cd00454">
    <property type="entry name" value="TrHb1_N"/>
    <property type="match status" value="1"/>
</dbReference>
<dbReference type="InterPro" id="IPR012292">
    <property type="entry name" value="Globin/Proto"/>
</dbReference>
<reference evidence="6 7" key="1">
    <citation type="submission" date="2016-12" db="EMBL/GenBank/DDBJ databases">
        <authorList>
            <person name="Song W.-J."/>
            <person name="Kurnit D.M."/>
        </authorList>
    </citation>
    <scope>NUCLEOTIDE SEQUENCE [LARGE SCALE GENOMIC DNA]</scope>
    <source>
        <strain evidence="6 7">IMCC3135</strain>
    </source>
</reference>
<keyword evidence="1" id="KW-0813">Transport</keyword>
<proteinExistence type="predicted"/>
<organism evidence="6 7">
    <name type="scientific">Granulosicoccus antarcticus IMCC3135</name>
    <dbReference type="NCBI Taxonomy" id="1192854"/>
    <lineage>
        <taxon>Bacteria</taxon>
        <taxon>Pseudomonadati</taxon>
        <taxon>Pseudomonadota</taxon>
        <taxon>Gammaproteobacteria</taxon>
        <taxon>Chromatiales</taxon>
        <taxon>Granulosicoccaceae</taxon>
        <taxon>Granulosicoccus</taxon>
    </lineage>
</organism>
<evidence type="ECO:0000256" key="4">
    <source>
        <dbReference type="ARBA" id="ARBA00023004"/>
    </source>
</evidence>
<dbReference type="Gene3D" id="1.10.490.10">
    <property type="entry name" value="Globins"/>
    <property type="match status" value="1"/>
</dbReference>